<keyword evidence="1" id="KW-1185">Reference proteome</keyword>
<reference evidence="2" key="2">
    <citation type="submission" date="2020-10" db="UniProtKB">
        <authorList>
            <consortium name="WormBaseParasite"/>
        </authorList>
    </citation>
    <scope>IDENTIFICATION</scope>
</reference>
<protein>
    <submittedName>
        <fullName evidence="2">Nicotinate phosphoribosyltransferase</fullName>
    </submittedName>
</protein>
<accession>A0A7E4V5J8</accession>
<sequence>MSFVHSFIATEPYKLSGYAYSFIRRLRELASPLEAYNLQVADVDCKNRLKPLQELTVMRYYNYLYDYLLDVKFTLGSDGFYTVKSKNFPELLASIEFIDTY</sequence>
<evidence type="ECO:0000313" key="2">
    <source>
        <dbReference type="WBParaSite" id="Pan_g16780.t1"/>
    </source>
</evidence>
<proteinExistence type="predicted"/>
<name>A0A7E4V5J8_PANRE</name>
<organism evidence="1 2">
    <name type="scientific">Panagrellus redivivus</name>
    <name type="common">Microworm</name>
    <dbReference type="NCBI Taxonomy" id="6233"/>
    <lineage>
        <taxon>Eukaryota</taxon>
        <taxon>Metazoa</taxon>
        <taxon>Ecdysozoa</taxon>
        <taxon>Nematoda</taxon>
        <taxon>Chromadorea</taxon>
        <taxon>Rhabditida</taxon>
        <taxon>Tylenchina</taxon>
        <taxon>Panagrolaimomorpha</taxon>
        <taxon>Panagrolaimoidea</taxon>
        <taxon>Panagrolaimidae</taxon>
        <taxon>Panagrellus</taxon>
    </lineage>
</organism>
<dbReference type="WBParaSite" id="Pan_g16780.t1">
    <property type="protein sequence ID" value="Pan_g16780.t1"/>
    <property type="gene ID" value="Pan_g16780"/>
</dbReference>
<evidence type="ECO:0000313" key="1">
    <source>
        <dbReference type="Proteomes" id="UP000492821"/>
    </source>
</evidence>
<reference evidence="1" key="1">
    <citation type="journal article" date="2013" name="Genetics">
        <title>The draft genome and transcriptome of Panagrellus redivivus are shaped by the harsh demands of a free-living lifestyle.</title>
        <authorList>
            <person name="Srinivasan J."/>
            <person name="Dillman A.R."/>
            <person name="Macchietto M.G."/>
            <person name="Heikkinen L."/>
            <person name="Lakso M."/>
            <person name="Fracchia K.M."/>
            <person name="Antoshechkin I."/>
            <person name="Mortazavi A."/>
            <person name="Wong G."/>
            <person name="Sternberg P.W."/>
        </authorList>
    </citation>
    <scope>NUCLEOTIDE SEQUENCE [LARGE SCALE GENOMIC DNA]</scope>
    <source>
        <strain evidence="1">MT8872</strain>
    </source>
</reference>
<dbReference type="AlphaFoldDB" id="A0A7E4V5J8"/>
<dbReference type="Proteomes" id="UP000492821">
    <property type="component" value="Unassembled WGS sequence"/>
</dbReference>